<evidence type="ECO:0000313" key="2">
    <source>
        <dbReference type="EMBL" id="KAF9789168.1"/>
    </source>
</evidence>
<gene>
    <name evidence="2" type="ORF">BJ322DRAFT_524556</name>
</gene>
<dbReference type="EMBL" id="WIUZ02000003">
    <property type="protein sequence ID" value="KAF9789168.1"/>
    <property type="molecule type" value="Genomic_DNA"/>
</dbReference>
<feature type="compositionally biased region" description="Polar residues" evidence="1">
    <location>
        <begin position="239"/>
        <end position="250"/>
    </location>
</feature>
<proteinExistence type="predicted"/>
<reference evidence="2" key="2">
    <citation type="submission" date="2020-11" db="EMBL/GenBank/DDBJ databases">
        <authorList>
            <consortium name="DOE Joint Genome Institute"/>
            <person name="Kuo A."/>
            <person name="Miyauchi S."/>
            <person name="Kiss E."/>
            <person name="Drula E."/>
            <person name="Kohler A."/>
            <person name="Sanchez-Garcia M."/>
            <person name="Andreopoulos B."/>
            <person name="Barry K.W."/>
            <person name="Bonito G."/>
            <person name="Buee M."/>
            <person name="Carver A."/>
            <person name="Chen C."/>
            <person name="Cichocki N."/>
            <person name="Clum A."/>
            <person name="Culley D."/>
            <person name="Crous P.W."/>
            <person name="Fauchery L."/>
            <person name="Girlanda M."/>
            <person name="Hayes R."/>
            <person name="Keri Z."/>
            <person name="Labutti K."/>
            <person name="Lipzen A."/>
            <person name="Lombard V."/>
            <person name="Magnuson J."/>
            <person name="Maillard F."/>
            <person name="Morin E."/>
            <person name="Murat C."/>
            <person name="Nolan M."/>
            <person name="Ohm R."/>
            <person name="Pangilinan J."/>
            <person name="Pereira M."/>
            <person name="Perotto S."/>
            <person name="Peter M."/>
            <person name="Riley R."/>
            <person name="Sitrit Y."/>
            <person name="Stielow B."/>
            <person name="Szollosi G."/>
            <person name="Zifcakova L."/>
            <person name="Stursova M."/>
            <person name="Spatafora J.W."/>
            <person name="Tedersoo L."/>
            <person name="Vaario L.-M."/>
            <person name="Yamada A."/>
            <person name="Yan M."/>
            <person name="Wang P."/>
            <person name="Xu J."/>
            <person name="Bruns T."/>
            <person name="Baldrian P."/>
            <person name="Vilgalys R."/>
            <person name="Henrissat B."/>
            <person name="Grigoriev I.V."/>
            <person name="Hibbett D."/>
            <person name="Nagy L.G."/>
            <person name="Martin F.M."/>
        </authorList>
    </citation>
    <scope>NUCLEOTIDE SEQUENCE</scope>
    <source>
        <strain evidence="2">UH-Tt-Lm1</strain>
    </source>
</reference>
<evidence type="ECO:0000313" key="3">
    <source>
        <dbReference type="Proteomes" id="UP000736335"/>
    </source>
</evidence>
<feature type="region of interest" description="Disordered" evidence="1">
    <location>
        <begin position="211"/>
        <end position="250"/>
    </location>
</feature>
<name>A0A9P6HKP9_9AGAM</name>
<evidence type="ECO:0000256" key="1">
    <source>
        <dbReference type="SAM" id="MobiDB-lite"/>
    </source>
</evidence>
<accession>A0A9P6HKP9</accession>
<reference evidence="2" key="1">
    <citation type="journal article" date="2020" name="Nat. Commun.">
        <title>Large-scale genome sequencing of mycorrhizal fungi provides insights into the early evolution of symbiotic traits.</title>
        <authorList>
            <person name="Miyauchi S."/>
            <person name="Kiss E."/>
            <person name="Kuo A."/>
            <person name="Drula E."/>
            <person name="Kohler A."/>
            <person name="Sanchez-Garcia M."/>
            <person name="Morin E."/>
            <person name="Andreopoulos B."/>
            <person name="Barry K.W."/>
            <person name="Bonito G."/>
            <person name="Buee M."/>
            <person name="Carver A."/>
            <person name="Chen C."/>
            <person name="Cichocki N."/>
            <person name="Clum A."/>
            <person name="Culley D."/>
            <person name="Crous P.W."/>
            <person name="Fauchery L."/>
            <person name="Girlanda M."/>
            <person name="Hayes R.D."/>
            <person name="Keri Z."/>
            <person name="LaButti K."/>
            <person name="Lipzen A."/>
            <person name="Lombard V."/>
            <person name="Magnuson J."/>
            <person name="Maillard F."/>
            <person name="Murat C."/>
            <person name="Nolan M."/>
            <person name="Ohm R.A."/>
            <person name="Pangilinan J."/>
            <person name="Pereira M.F."/>
            <person name="Perotto S."/>
            <person name="Peter M."/>
            <person name="Pfister S."/>
            <person name="Riley R."/>
            <person name="Sitrit Y."/>
            <person name="Stielow J.B."/>
            <person name="Szollosi G."/>
            <person name="Zifcakova L."/>
            <person name="Stursova M."/>
            <person name="Spatafora J.W."/>
            <person name="Tedersoo L."/>
            <person name="Vaario L.M."/>
            <person name="Yamada A."/>
            <person name="Yan M."/>
            <person name="Wang P."/>
            <person name="Xu J."/>
            <person name="Bruns T."/>
            <person name="Baldrian P."/>
            <person name="Vilgalys R."/>
            <person name="Dunand C."/>
            <person name="Henrissat B."/>
            <person name="Grigoriev I.V."/>
            <person name="Hibbett D."/>
            <person name="Nagy L.G."/>
            <person name="Martin F.M."/>
        </authorList>
    </citation>
    <scope>NUCLEOTIDE SEQUENCE</scope>
    <source>
        <strain evidence="2">UH-Tt-Lm1</strain>
    </source>
</reference>
<sequence>MAPRAQPAWKIYEEEPTPTSKYNRVSIGDVGFIRQGRFHLLFSAGLPLGERRPGVDVPNAFEQLRVGTMEPGGQRDPCCVAARSSRQPGTNIAITVPSTQPLQPGVSFSYELTGDRGAALTTRHPTYTEDSRSESEFKRYTKRHYKSWVKFARDKKYGTNLRPVLVSGFDMAKDFAIMAYSNVETSVHSGATFSTPMFGSTPASSSWRWRTSCSPHVKHGPQELLPPELRSSRPRPAGNPSTEFNQYGYP</sequence>
<dbReference type="OrthoDB" id="3222453at2759"/>
<organism evidence="2 3">
    <name type="scientific">Thelephora terrestris</name>
    <dbReference type="NCBI Taxonomy" id="56493"/>
    <lineage>
        <taxon>Eukaryota</taxon>
        <taxon>Fungi</taxon>
        <taxon>Dikarya</taxon>
        <taxon>Basidiomycota</taxon>
        <taxon>Agaricomycotina</taxon>
        <taxon>Agaricomycetes</taxon>
        <taxon>Thelephorales</taxon>
        <taxon>Thelephoraceae</taxon>
        <taxon>Thelephora</taxon>
    </lineage>
</organism>
<protein>
    <submittedName>
        <fullName evidence="2">Uncharacterized protein</fullName>
    </submittedName>
</protein>
<dbReference type="AlphaFoldDB" id="A0A9P6HKP9"/>
<keyword evidence="3" id="KW-1185">Reference proteome</keyword>
<comment type="caution">
    <text evidence="2">The sequence shown here is derived from an EMBL/GenBank/DDBJ whole genome shotgun (WGS) entry which is preliminary data.</text>
</comment>
<dbReference type="Proteomes" id="UP000736335">
    <property type="component" value="Unassembled WGS sequence"/>
</dbReference>